<dbReference type="GeneID" id="424441"/>
<dbReference type="OrthoDB" id="6424451at2759"/>
<dbReference type="Gene3D" id="3.20.80.10">
    <property type="entry name" value="Regulatory factor, effector binding domain"/>
    <property type="match status" value="1"/>
</dbReference>
<dbReference type="GeneTree" id="ENSGT00940000163377"/>
<proteinExistence type="evidence at protein level"/>
<evidence type="ECO:0000313" key="3">
    <source>
        <dbReference type="Proteomes" id="UP000000539"/>
    </source>
</evidence>
<dbReference type="GO" id="GO:0020037">
    <property type="term" value="F:heme binding"/>
    <property type="evidence" value="ECO:0000318"/>
    <property type="project" value="GO_Central"/>
</dbReference>
<evidence type="ECO:0007829" key="4">
    <source>
        <dbReference type="PeptideAtlas" id="A0A8V0YAZ6"/>
    </source>
</evidence>
<sequence>MVLAVYSQICTHHFTPGLKRKSSHSLTSPCDLSWRGVTLFFVQFFLLGARNPLLTQPEVGTAPWKQWKLHKGAKPLMEPHHTLDPMLPGEQEVELSAFVWKLSNETQSSGSPNSSPCSRAEAWAESERTKINTALEHLVGVRSSNSWDSLVAKTSGKMIKSFKQTFLSLDLQSPRWSSIETMAKDSELRQYETAKWVSTVIKGETQKEAMRQGFWKLFHYIQGKNEKEIKIDMTVPVTCLVKSGCADFKISFFVPFEHQDSPPQPTDSDVFVEERKAAAIFVRSFSGFASPDKYAEEAEALAKLLRNRGQPFHEDFFYTAGYDSPFKLFNRHNEVWYFRK</sequence>
<accession>A0A8V0YAZ6</accession>
<reference evidence="2" key="2">
    <citation type="submission" date="2025-08" db="UniProtKB">
        <authorList>
            <consortium name="Ensembl"/>
        </authorList>
    </citation>
    <scope>IDENTIFICATION</scope>
    <source>
        <strain evidence="2">broiler</strain>
    </source>
</reference>
<reference evidence="2" key="3">
    <citation type="submission" date="2025-09" db="UniProtKB">
        <authorList>
            <consortium name="Ensembl"/>
        </authorList>
    </citation>
    <scope>IDENTIFICATION</scope>
    <source>
        <strain evidence="2">broiler</strain>
    </source>
</reference>
<dbReference type="Proteomes" id="UP000000539">
    <property type="component" value="Chromosome 8"/>
</dbReference>
<protein>
    <submittedName>
        <fullName evidence="2">Heme binding protein 2</fullName>
    </submittedName>
</protein>
<dbReference type="Pfam" id="PF04832">
    <property type="entry name" value="SOUL"/>
    <property type="match status" value="1"/>
</dbReference>
<name>A0A8V0YAZ6_CHICK</name>
<keyword evidence="3" id="KW-1185">Reference proteome</keyword>
<keyword evidence="4" id="KW-1267">Proteomics identification</keyword>
<dbReference type="InterPro" id="IPR006917">
    <property type="entry name" value="SOUL_heme-bd"/>
</dbReference>
<comment type="similarity">
    <text evidence="1">Belongs to the HEBP family.</text>
</comment>
<evidence type="ECO:0000313" key="2">
    <source>
        <dbReference type="Ensembl" id="ENSGALP00010015620.1"/>
    </source>
</evidence>
<dbReference type="PANTHER" id="PTHR11220:SF69">
    <property type="entry name" value="HEME-BINDING PROTEIN 2"/>
    <property type="match status" value="1"/>
</dbReference>
<dbReference type="FunFam" id="3.20.80.10:FF:000015">
    <property type="entry name" value="Heme-binding protein soul2"/>
    <property type="match status" value="1"/>
</dbReference>
<dbReference type="AlphaFoldDB" id="A0A8V0YAZ6"/>
<reference evidence="2" key="1">
    <citation type="submission" date="2020-11" db="EMBL/GenBank/DDBJ databases">
        <title>Gallus gallus (Chicken) genome, bGalGal1, GRCg7b, maternal haplotype autosomes + Z &amp; W.</title>
        <authorList>
            <person name="Warren W."/>
            <person name="Formenti G."/>
            <person name="Fedrigo O."/>
            <person name="Haase B."/>
            <person name="Mountcastle J."/>
            <person name="Balacco J."/>
            <person name="Tracey A."/>
            <person name="Schneider V."/>
            <person name="Okimoto R."/>
            <person name="Cheng H."/>
            <person name="Hawken R."/>
            <person name="Howe K."/>
            <person name="Jarvis E.D."/>
        </authorList>
    </citation>
    <scope>NUCLEOTIDE SEQUENCE [LARGE SCALE GENOMIC DNA]</scope>
    <source>
        <strain evidence="2">Broiler</strain>
    </source>
</reference>
<evidence type="ECO:0000256" key="1">
    <source>
        <dbReference type="ARBA" id="ARBA00009817"/>
    </source>
</evidence>
<dbReference type="GlyGen" id="A0A8V0YAZ6">
    <property type="glycosylation" value="1 site"/>
</dbReference>
<dbReference type="SMR" id="A0A8V0YAZ6"/>
<dbReference type="Ensembl" id="ENSGALT00010027366.1">
    <property type="protein sequence ID" value="ENSGALP00010015620.1"/>
    <property type="gene ID" value="ENSGALG00010011438.1"/>
</dbReference>
<dbReference type="InterPro" id="IPR011256">
    <property type="entry name" value="Reg_factor_effector_dom_sf"/>
</dbReference>
<dbReference type="PANTHER" id="PTHR11220">
    <property type="entry name" value="HEME-BINDING PROTEIN-RELATED"/>
    <property type="match status" value="1"/>
</dbReference>
<organism evidence="2 3">
    <name type="scientific">Gallus gallus</name>
    <name type="common">Chicken</name>
    <dbReference type="NCBI Taxonomy" id="9031"/>
    <lineage>
        <taxon>Eukaryota</taxon>
        <taxon>Metazoa</taxon>
        <taxon>Chordata</taxon>
        <taxon>Craniata</taxon>
        <taxon>Vertebrata</taxon>
        <taxon>Euteleostomi</taxon>
        <taxon>Archelosauria</taxon>
        <taxon>Archosauria</taxon>
        <taxon>Dinosauria</taxon>
        <taxon>Saurischia</taxon>
        <taxon>Theropoda</taxon>
        <taxon>Coelurosauria</taxon>
        <taxon>Aves</taxon>
        <taxon>Neognathae</taxon>
        <taxon>Galloanserae</taxon>
        <taxon>Galliformes</taxon>
        <taxon>Phasianidae</taxon>
        <taxon>Phasianinae</taxon>
        <taxon>Gallus</taxon>
    </lineage>
</organism>
<dbReference type="RefSeq" id="XP_422283.6">
    <property type="nucleotide sequence ID" value="XM_422283.8"/>
</dbReference>
<dbReference type="GO" id="GO:0005737">
    <property type="term" value="C:cytoplasm"/>
    <property type="evidence" value="ECO:0000318"/>
    <property type="project" value="GO_Central"/>
</dbReference>
<gene>
    <name evidence="2" type="primary">HEBP2</name>
</gene>
<dbReference type="KEGG" id="gga:424441"/>
<dbReference type="CTD" id="23593"/>
<dbReference type="FunCoup" id="A0A8V0YAZ6">
    <property type="interactions" value="551"/>
</dbReference>
<dbReference type="SUPFAM" id="SSF55136">
    <property type="entry name" value="Probable bacterial effector-binding domain"/>
    <property type="match status" value="1"/>
</dbReference>